<organism evidence="1">
    <name type="scientific">Megaviridae environmental sample</name>
    <dbReference type="NCBI Taxonomy" id="1737588"/>
    <lineage>
        <taxon>Viruses</taxon>
        <taxon>Varidnaviria</taxon>
        <taxon>Bamfordvirae</taxon>
        <taxon>Nucleocytoviricota</taxon>
        <taxon>Megaviricetes</taxon>
        <taxon>Imitervirales</taxon>
        <taxon>Mimiviridae</taxon>
        <taxon>environmental samples</taxon>
    </lineage>
</organism>
<dbReference type="EMBL" id="MN448295">
    <property type="protein sequence ID" value="QFG74945.1"/>
    <property type="molecule type" value="Genomic_DNA"/>
</dbReference>
<name>A0A5J6VLC4_9VIRU</name>
<evidence type="ECO:0000313" key="1">
    <source>
        <dbReference type="EMBL" id="QFG74945.1"/>
    </source>
</evidence>
<proteinExistence type="predicted"/>
<reference evidence="1" key="1">
    <citation type="journal article" date="2019" name="Philos. Trans. R. Soc. Lond., B, Biol. Sci.">
        <title>Targeted metagenomic recovery of four divergent viruses reveals shared and distinctive characteristics of giant viruses of marine eukaryotes.</title>
        <authorList>
            <person name="Needham D.M."/>
            <person name="Poirier C."/>
            <person name="Hehenberger E."/>
            <person name="Jimenez V."/>
            <person name="Swalwell J.E."/>
            <person name="Santoro A.E."/>
            <person name="Worden A.Z."/>
        </authorList>
    </citation>
    <scope>NUCLEOTIDE SEQUENCE</scope>
    <source>
        <strain evidence="1">OPacV-421</strain>
    </source>
</reference>
<protein>
    <submittedName>
        <fullName evidence="1">Uncharacterized protein</fullName>
    </submittedName>
</protein>
<accession>A0A5J6VLC4</accession>
<sequence length="67" mass="7922">MALNTPMLSVQSILNDAPSPKKKCTLMHKMHQLFDLFGRCRFSFKKEKKPKIPGHHLHEYYMSYDNL</sequence>